<keyword evidence="5" id="KW-0479">Metal-binding</keyword>
<evidence type="ECO:0000256" key="6">
    <source>
        <dbReference type="ARBA" id="ARBA00022771"/>
    </source>
</evidence>
<dbReference type="GO" id="GO:0016363">
    <property type="term" value="C:nuclear matrix"/>
    <property type="evidence" value="ECO:0007669"/>
    <property type="project" value="UniProtKB-SubCell"/>
</dbReference>
<dbReference type="InterPro" id="IPR045098">
    <property type="entry name" value="Fyv10_fam"/>
</dbReference>
<comment type="subcellular location">
    <subcellularLocation>
        <location evidence="2">Cytoplasm</location>
    </subcellularLocation>
    <subcellularLocation>
        <location evidence="1">Nucleus matrix</location>
    </subcellularLocation>
</comment>
<feature type="domain" description="CTLH" evidence="11">
    <location>
        <begin position="157"/>
        <end position="214"/>
    </location>
</feature>
<dbReference type="InterPro" id="IPR013144">
    <property type="entry name" value="CRA_dom"/>
</dbReference>
<feature type="domain" description="RING-Gid-type" evidence="12">
    <location>
        <begin position="322"/>
        <end position="390"/>
    </location>
</feature>
<dbReference type="SMART" id="SM00668">
    <property type="entry name" value="CTLH"/>
    <property type="match status" value="1"/>
</dbReference>
<keyword evidence="4" id="KW-0963">Cytoplasm</keyword>
<comment type="caution">
    <text evidence="13">The sequence shown here is derived from an EMBL/GenBank/DDBJ whole genome shotgun (WGS) entry which is preliminary data.</text>
</comment>
<keyword evidence="8" id="KW-0265">Erythrocyte maturation</keyword>
<evidence type="ECO:0000256" key="4">
    <source>
        <dbReference type="ARBA" id="ARBA00022490"/>
    </source>
</evidence>
<reference evidence="13 14" key="1">
    <citation type="submission" date="2023-11" db="EMBL/GenBank/DDBJ databases">
        <authorList>
            <person name="Okamura Y."/>
        </authorList>
    </citation>
    <scope>NUCLEOTIDE SEQUENCE [LARGE SCALE GENOMIC DNA]</scope>
</reference>
<dbReference type="Proteomes" id="UP001497472">
    <property type="component" value="Unassembled WGS sequence"/>
</dbReference>
<dbReference type="PROSITE" id="PS50896">
    <property type="entry name" value="LISH"/>
    <property type="match status" value="1"/>
</dbReference>
<dbReference type="SMART" id="SM00757">
    <property type="entry name" value="CRA"/>
    <property type="match status" value="1"/>
</dbReference>
<dbReference type="PANTHER" id="PTHR12170:SF2">
    <property type="entry name" value="E3 UBIQUITIN-PROTEIN TRANSFERASE MAEA"/>
    <property type="match status" value="1"/>
</dbReference>
<sequence>MNEIKSLEHATLKVPYEVFNKKYRNAQRVFDVEARQVVAAVGDLDVAVRNGSSAGDINNLLGGMVEKLTTMKRKASDAIAEEVQAAFVCKKRLEHLKEQAEAIVEPHTAQNKTTMTQWRKVRLDRMIVDYFLRNGYYDSANKLADSRNLRDLTNVDIYAAGAEVERELAARRTGRCLQWCADNRSKLRKLNSNMEFNTRIQEFIELVRSDKRLEAVRYAKKHFSTYEEGQLEDIQHCMGMLAFPKDTDVEPYARLLRTSRWQQLVAQFRWEHARLLHPARLPALPVTLQLGLAALNTPYPFLHNITASNPTCYKESTKVSGCPACQPPLNSLAATLPHAHCSHSRLVCRISNKPLNEHNQPMVLPNGQVYGEKALKEMMKEHGSIICPKTKEVFCMKRVEKVYVM</sequence>
<evidence type="ECO:0000256" key="9">
    <source>
        <dbReference type="ARBA" id="ARBA00029678"/>
    </source>
</evidence>
<evidence type="ECO:0000256" key="8">
    <source>
        <dbReference type="ARBA" id="ARBA00023057"/>
    </source>
</evidence>
<organism evidence="13 14">
    <name type="scientific">Leptosia nina</name>
    <dbReference type="NCBI Taxonomy" id="320188"/>
    <lineage>
        <taxon>Eukaryota</taxon>
        <taxon>Metazoa</taxon>
        <taxon>Ecdysozoa</taxon>
        <taxon>Arthropoda</taxon>
        <taxon>Hexapoda</taxon>
        <taxon>Insecta</taxon>
        <taxon>Pterygota</taxon>
        <taxon>Neoptera</taxon>
        <taxon>Endopterygota</taxon>
        <taxon>Lepidoptera</taxon>
        <taxon>Glossata</taxon>
        <taxon>Ditrysia</taxon>
        <taxon>Papilionoidea</taxon>
        <taxon>Pieridae</taxon>
        <taxon>Pierinae</taxon>
        <taxon>Leptosia</taxon>
    </lineage>
</organism>
<keyword evidence="7" id="KW-0862">Zinc</keyword>
<keyword evidence="6 10" id="KW-0863">Zinc-finger</keyword>
<dbReference type="GO" id="GO:0034657">
    <property type="term" value="C:GID complex"/>
    <property type="evidence" value="ECO:0007669"/>
    <property type="project" value="TreeGrafter"/>
</dbReference>
<dbReference type="InterPro" id="IPR044063">
    <property type="entry name" value="ZF_RING_GID"/>
</dbReference>
<evidence type="ECO:0000256" key="2">
    <source>
        <dbReference type="ARBA" id="ARBA00004496"/>
    </source>
</evidence>
<accession>A0AAV1IVI9</accession>
<dbReference type="InterPro" id="IPR006594">
    <property type="entry name" value="LisH"/>
</dbReference>
<evidence type="ECO:0000259" key="12">
    <source>
        <dbReference type="PROSITE" id="PS51867"/>
    </source>
</evidence>
<dbReference type="GO" id="GO:0005737">
    <property type="term" value="C:cytoplasm"/>
    <property type="evidence" value="ECO:0007669"/>
    <property type="project" value="UniProtKB-SubCell"/>
</dbReference>
<evidence type="ECO:0000313" key="14">
    <source>
        <dbReference type="Proteomes" id="UP001497472"/>
    </source>
</evidence>
<dbReference type="PROSITE" id="PS50897">
    <property type="entry name" value="CTLH"/>
    <property type="match status" value="1"/>
</dbReference>
<dbReference type="PROSITE" id="PS51867">
    <property type="entry name" value="ZF_RING_GID"/>
    <property type="match status" value="1"/>
</dbReference>
<evidence type="ECO:0000256" key="7">
    <source>
        <dbReference type="ARBA" id="ARBA00022833"/>
    </source>
</evidence>
<feature type="zinc finger region" description="RING-Gid-type" evidence="10">
    <location>
        <begin position="322"/>
        <end position="390"/>
    </location>
</feature>
<evidence type="ECO:0000259" key="11">
    <source>
        <dbReference type="PROSITE" id="PS50897"/>
    </source>
</evidence>
<dbReference type="GO" id="GO:0061630">
    <property type="term" value="F:ubiquitin protein ligase activity"/>
    <property type="evidence" value="ECO:0007669"/>
    <property type="project" value="InterPro"/>
</dbReference>
<dbReference type="AlphaFoldDB" id="A0AAV1IVI9"/>
<dbReference type="PANTHER" id="PTHR12170">
    <property type="entry name" value="MACROPHAGE ERYTHROBLAST ATTACHER-RELATED"/>
    <property type="match status" value="1"/>
</dbReference>
<evidence type="ECO:0000256" key="3">
    <source>
        <dbReference type="ARBA" id="ARBA00014384"/>
    </source>
</evidence>
<dbReference type="InterPro" id="IPR024964">
    <property type="entry name" value="CTLH/CRA"/>
</dbReference>
<name>A0AAV1IVI9_9NEOP</name>
<dbReference type="GO" id="GO:0043249">
    <property type="term" value="P:erythrocyte maturation"/>
    <property type="evidence" value="ECO:0007669"/>
    <property type="project" value="UniProtKB-KW"/>
</dbReference>
<evidence type="ECO:0000256" key="5">
    <source>
        <dbReference type="ARBA" id="ARBA00022723"/>
    </source>
</evidence>
<keyword evidence="14" id="KW-1185">Reference proteome</keyword>
<dbReference type="EMBL" id="CAVLEF010000002">
    <property type="protein sequence ID" value="CAK1541181.1"/>
    <property type="molecule type" value="Genomic_DNA"/>
</dbReference>
<gene>
    <name evidence="13" type="ORF">LNINA_LOCUS1185</name>
</gene>
<evidence type="ECO:0000256" key="10">
    <source>
        <dbReference type="PROSITE-ProRule" id="PRU01215"/>
    </source>
</evidence>
<evidence type="ECO:0000313" key="13">
    <source>
        <dbReference type="EMBL" id="CAK1541181.1"/>
    </source>
</evidence>
<dbReference type="Pfam" id="PF10607">
    <property type="entry name" value="CTLH"/>
    <property type="match status" value="1"/>
</dbReference>
<dbReference type="CDD" id="cd16659">
    <property type="entry name" value="RING-Ubox_Emp"/>
    <property type="match status" value="1"/>
</dbReference>
<dbReference type="GO" id="GO:0043161">
    <property type="term" value="P:proteasome-mediated ubiquitin-dependent protein catabolic process"/>
    <property type="evidence" value="ECO:0007669"/>
    <property type="project" value="InterPro"/>
</dbReference>
<dbReference type="GO" id="GO:0008270">
    <property type="term" value="F:zinc ion binding"/>
    <property type="evidence" value="ECO:0007669"/>
    <property type="project" value="UniProtKB-KW"/>
</dbReference>
<protein>
    <recommendedName>
        <fullName evidence="3">E3 ubiquitin-protein transferase MAEA</fullName>
    </recommendedName>
    <alternativeName>
        <fullName evidence="9">Macrophage erythroblast attacher</fullName>
    </alternativeName>
</protein>
<evidence type="ECO:0000256" key="1">
    <source>
        <dbReference type="ARBA" id="ARBA00004109"/>
    </source>
</evidence>
<dbReference type="InterPro" id="IPR006595">
    <property type="entry name" value="CTLH_C"/>
</dbReference>
<proteinExistence type="predicted"/>
<dbReference type="SUPFAM" id="SSF57850">
    <property type="entry name" value="RING/U-box"/>
    <property type="match status" value="1"/>
</dbReference>